<evidence type="ECO:0000313" key="1">
    <source>
        <dbReference type="EMBL" id="KAK1331567.1"/>
    </source>
</evidence>
<protein>
    <submittedName>
        <fullName evidence="1">Uncharacterized protein</fullName>
    </submittedName>
</protein>
<reference evidence="1" key="1">
    <citation type="submission" date="2023-06" db="EMBL/GenBank/DDBJ databases">
        <title>Reference genome for the Northern bat (Eptesicus nilssonii), a most northern bat species.</title>
        <authorList>
            <person name="Laine V.N."/>
            <person name="Pulliainen A.T."/>
            <person name="Lilley T.M."/>
        </authorList>
    </citation>
    <scope>NUCLEOTIDE SEQUENCE</scope>
    <source>
        <strain evidence="1">BLF_Eptnil</strain>
        <tissue evidence="1">Kidney</tissue>
    </source>
</reference>
<sequence>MSEGNKKEWSLTALSSFPSGKGVCPTCPSSSTTEQMLEATKVEAEGAAGCPEPLLRRLFQIYSPGLSYAMRTEARSLLSLKLAFPLGRHTVSQKQEWKPHYIRYCVRGLQPSGQGARAVAVQAAVGIAAG</sequence>
<gene>
    <name evidence="1" type="ORF">QTO34_009524</name>
</gene>
<organism evidence="1 2">
    <name type="scientific">Cnephaeus nilssonii</name>
    <name type="common">Northern bat</name>
    <name type="synonym">Eptesicus nilssonii</name>
    <dbReference type="NCBI Taxonomy" id="3371016"/>
    <lineage>
        <taxon>Eukaryota</taxon>
        <taxon>Metazoa</taxon>
        <taxon>Chordata</taxon>
        <taxon>Craniata</taxon>
        <taxon>Vertebrata</taxon>
        <taxon>Euteleostomi</taxon>
        <taxon>Mammalia</taxon>
        <taxon>Eutheria</taxon>
        <taxon>Laurasiatheria</taxon>
        <taxon>Chiroptera</taxon>
        <taxon>Yangochiroptera</taxon>
        <taxon>Vespertilionidae</taxon>
        <taxon>Cnephaeus</taxon>
    </lineage>
</organism>
<accession>A0AA40HHZ4</accession>
<keyword evidence="2" id="KW-1185">Reference proteome</keyword>
<evidence type="ECO:0000313" key="2">
    <source>
        <dbReference type="Proteomes" id="UP001177744"/>
    </source>
</evidence>
<proteinExistence type="predicted"/>
<dbReference type="Proteomes" id="UP001177744">
    <property type="component" value="Unassembled WGS sequence"/>
</dbReference>
<comment type="caution">
    <text evidence="1">The sequence shown here is derived from an EMBL/GenBank/DDBJ whole genome shotgun (WGS) entry which is preliminary data.</text>
</comment>
<name>A0AA40HHZ4_CNENI</name>
<dbReference type="AlphaFoldDB" id="A0AA40HHZ4"/>
<dbReference type="EMBL" id="JAULJE010000020">
    <property type="protein sequence ID" value="KAK1331567.1"/>
    <property type="molecule type" value="Genomic_DNA"/>
</dbReference>